<sequence length="277" mass="31169">MKDFSVPVPRNKLDKNMLLLARILVIIVWSSAILFGLYILAFYFIALIQGNTSQWNEVLPDIYDKESTTATMGIGIHFAAGGIILILGCIQLVNSVREKYPLLHRIIGRLYVFASIAAAIGGLVFIFTKGTIGGLIMDIGFAGYGILTFTTAIATIYFARAQSFDQHRAWAIRLFALAIGSWLYRMDYGFWFMVTDRLGHNSDFTGVFDYFMDFFFYLPNLLVAEIFIGRYQVLRTKTAKYFAMTGLSAASLFLIVATYFFTKKYWGPAIVDVILGS</sequence>
<feature type="transmembrane region" description="Helical" evidence="1">
    <location>
        <begin position="20"/>
        <end position="48"/>
    </location>
</feature>
<dbReference type="RefSeq" id="WP_221444530.1">
    <property type="nucleotide sequence ID" value="NZ_JACIJO010000003.1"/>
</dbReference>
<keyword evidence="1" id="KW-0472">Membrane</keyword>
<protein>
    <submittedName>
        <fullName evidence="2">Putative membrane protein</fullName>
    </submittedName>
</protein>
<feature type="transmembrane region" description="Helical" evidence="1">
    <location>
        <begin position="139"/>
        <end position="159"/>
    </location>
</feature>
<name>A0A841N0X8_9BACT</name>
<dbReference type="InterPro" id="IPR018750">
    <property type="entry name" value="DUF2306_membrane"/>
</dbReference>
<evidence type="ECO:0000313" key="3">
    <source>
        <dbReference type="Proteomes" id="UP000588604"/>
    </source>
</evidence>
<dbReference type="EMBL" id="JACIJO010000003">
    <property type="protein sequence ID" value="MBB6327861.1"/>
    <property type="molecule type" value="Genomic_DNA"/>
</dbReference>
<comment type="caution">
    <text evidence="2">The sequence shown here is derived from an EMBL/GenBank/DDBJ whole genome shotgun (WGS) entry which is preliminary data.</text>
</comment>
<reference evidence="2 3" key="1">
    <citation type="submission" date="2020-08" db="EMBL/GenBank/DDBJ databases">
        <title>Genomic Encyclopedia of Type Strains, Phase IV (KMG-IV): sequencing the most valuable type-strain genomes for metagenomic binning, comparative biology and taxonomic classification.</title>
        <authorList>
            <person name="Goeker M."/>
        </authorList>
    </citation>
    <scope>NUCLEOTIDE SEQUENCE [LARGE SCALE GENOMIC DNA]</scope>
    <source>
        <strain evidence="2 3">DSM 102044</strain>
    </source>
</reference>
<gene>
    <name evidence="2" type="ORF">FHS59_003504</name>
</gene>
<evidence type="ECO:0000256" key="1">
    <source>
        <dbReference type="SAM" id="Phobius"/>
    </source>
</evidence>
<dbReference type="Proteomes" id="UP000588604">
    <property type="component" value="Unassembled WGS sequence"/>
</dbReference>
<feature type="transmembrane region" description="Helical" evidence="1">
    <location>
        <begin position="241"/>
        <end position="261"/>
    </location>
</feature>
<accession>A0A841N0X8</accession>
<feature type="transmembrane region" description="Helical" evidence="1">
    <location>
        <begin position="171"/>
        <end position="194"/>
    </location>
</feature>
<proteinExistence type="predicted"/>
<feature type="transmembrane region" description="Helical" evidence="1">
    <location>
        <begin position="68"/>
        <end position="94"/>
    </location>
</feature>
<keyword evidence="1" id="KW-0812">Transmembrane</keyword>
<evidence type="ECO:0000313" key="2">
    <source>
        <dbReference type="EMBL" id="MBB6327861.1"/>
    </source>
</evidence>
<feature type="transmembrane region" description="Helical" evidence="1">
    <location>
        <begin position="106"/>
        <end position="127"/>
    </location>
</feature>
<dbReference type="AlphaFoldDB" id="A0A841N0X8"/>
<keyword evidence="1" id="KW-1133">Transmembrane helix</keyword>
<keyword evidence="3" id="KW-1185">Reference proteome</keyword>
<feature type="transmembrane region" description="Helical" evidence="1">
    <location>
        <begin position="214"/>
        <end position="234"/>
    </location>
</feature>
<organism evidence="2 3">
    <name type="scientific">Algoriphagus iocasae</name>
    <dbReference type="NCBI Taxonomy" id="1836499"/>
    <lineage>
        <taxon>Bacteria</taxon>
        <taxon>Pseudomonadati</taxon>
        <taxon>Bacteroidota</taxon>
        <taxon>Cytophagia</taxon>
        <taxon>Cytophagales</taxon>
        <taxon>Cyclobacteriaceae</taxon>
        <taxon>Algoriphagus</taxon>
    </lineage>
</organism>
<dbReference type="Pfam" id="PF10067">
    <property type="entry name" value="DUF2306"/>
    <property type="match status" value="1"/>
</dbReference>